<dbReference type="OrthoDB" id="441042at2759"/>
<evidence type="ECO:0000256" key="8">
    <source>
        <dbReference type="ARBA" id="ARBA00022837"/>
    </source>
</evidence>
<evidence type="ECO:0000256" key="4">
    <source>
        <dbReference type="ARBA" id="ARBA00006463"/>
    </source>
</evidence>
<organism evidence="11 12">
    <name type="scientific">Fusarium mundagurra</name>
    <dbReference type="NCBI Taxonomy" id="1567541"/>
    <lineage>
        <taxon>Eukaryota</taxon>
        <taxon>Fungi</taxon>
        <taxon>Dikarya</taxon>
        <taxon>Ascomycota</taxon>
        <taxon>Pezizomycotina</taxon>
        <taxon>Sordariomycetes</taxon>
        <taxon>Hypocreomycetidae</taxon>
        <taxon>Hypocreales</taxon>
        <taxon>Nectriaceae</taxon>
        <taxon>Fusarium</taxon>
        <taxon>Fusarium fujikuroi species complex</taxon>
    </lineage>
</organism>
<dbReference type="Proteomes" id="UP000544331">
    <property type="component" value="Unassembled WGS sequence"/>
</dbReference>
<evidence type="ECO:0000313" key="12">
    <source>
        <dbReference type="Proteomes" id="UP000544331"/>
    </source>
</evidence>
<evidence type="ECO:0000256" key="6">
    <source>
        <dbReference type="ARBA" id="ARBA00022525"/>
    </source>
</evidence>
<evidence type="ECO:0000256" key="7">
    <source>
        <dbReference type="ARBA" id="ARBA00022729"/>
    </source>
</evidence>
<comment type="function">
    <text evidence="10">Pectinolytic enzyme consist of four classes of enzymes: pectin lyase, polygalacturonase, pectin methylesterase and rhamnogalacturonase. Among pectinolytic enzymes, pectin lyase is the most important in depolymerization of pectin, since it cleaves internal glycosidic bonds of highly methylated pectins. Favors pectate, the anion, over pectin, the methyl ester.</text>
</comment>
<evidence type="ECO:0000313" key="11">
    <source>
        <dbReference type="EMBL" id="KAF5704006.1"/>
    </source>
</evidence>
<dbReference type="Pfam" id="PF03211">
    <property type="entry name" value="Pectate_lyase"/>
    <property type="match status" value="2"/>
</dbReference>
<dbReference type="Gene3D" id="2.160.20.10">
    <property type="entry name" value="Single-stranded right-handed beta-helix, Pectin lyase-like"/>
    <property type="match status" value="2"/>
</dbReference>
<dbReference type="InterPro" id="IPR012334">
    <property type="entry name" value="Pectin_lyas_fold"/>
</dbReference>
<evidence type="ECO:0000256" key="9">
    <source>
        <dbReference type="ARBA" id="ARBA00023239"/>
    </source>
</evidence>
<dbReference type="EMBL" id="JAAOAN010000534">
    <property type="protein sequence ID" value="KAF5704006.1"/>
    <property type="molecule type" value="Genomic_DNA"/>
</dbReference>
<dbReference type="GO" id="GO:0005576">
    <property type="term" value="C:extracellular region"/>
    <property type="evidence" value="ECO:0007669"/>
    <property type="project" value="UniProtKB-SubCell"/>
</dbReference>
<keyword evidence="7" id="KW-0732">Signal</keyword>
<dbReference type="EC" id="4.2.2.2" evidence="5"/>
<dbReference type="AlphaFoldDB" id="A0A8H6D4F3"/>
<keyword evidence="6" id="KW-0964">Secreted</keyword>
<comment type="similarity">
    <text evidence="4">Belongs to the polysaccharide lyase 3 family.</text>
</comment>
<name>A0A8H6D4F3_9HYPO</name>
<keyword evidence="12" id="KW-1185">Reference proteome</keyword>
<comment type="caution">
    <text evidence="11">The sequence shown here is derived from an EMBL/GenBank/DDBJ whole genome shotgun (WGS) entry which is preliminary data.</text>
</comment>
<comment type="catalytic activity">
    <reaction evidence="1">
        <text>Eliminative cleavage of (1-&gt;4)-alpha-D-galacturonan to give oligosaccharides with 4-deoxy-alpha-D-galact-4-enuronosyl groups at their non-reducing ends.</text>
        <dbReference type="EC" id="4.2.2.2"/>
    </reaction>
</comment>
<dbReference type="InterPro" id="IPR004898">
    <property type="entry name" value="Pectate_lyase_PlyH/PlyE-like"/>
</dbReference>
<dbReference type="InterPro" id="IPR011050">
    <property type="entry name" value="Pectin_lyase_fold/virulence"/>
</dbReference>
<dbReference type="SUPFAM" id="SSF51126">
    <property type="entry name" value="Pectin lyase-like"/>
    <property type="match status" value="1"/>
</dbReference>
<evidence type="ECO:0000256" key="1">
    <source>
        <dbReference type="ARBA" id="ARBA00000695"/>
    </source>
</evidence>
<evidence type="ECO:0000256" key="2">
    <source>
        <dbReference type="ARBA" id="ARBA00001913"/>
    </source>
</evidence>
<keyword evidence="8" id="KW-0106">Calcium</keyword>
<proteinExistence type="inferred from homology"/>
<protein>
    <recommendedName>
        <fullName evidence="5">pectate lyase</fullName>
        <ecNumber evidence="5">4.2.2.2</ecNumber>
    </recommendedName>
</protein>
<comment type="subcellular location">
    <subcellularLocation>
        <location evidence="3">Secreted</location>
    </subcellularLocation>
</comment>
<evidence type="ECO:0000256" key="3">
    <source>
        <dbReference type="ARBA" id="ARBA00004613"/>
    </source>
</evidence>
<reference evidence="11 12" key="1">
    <citation type="submission" date="2020-05" db="EMBL/GenBank/DDBJ databases">
        <title>Identification and distribution of gene clusters putatively required for synthesis of sphingolipid metabolism inhibitors in phylogenetically diverse species of the filamentous fungus Fusarium.</title>
        <authorList>
            <person name="Kim H.-S."/>
            <person name="Busman M."/>
            <person name="Brown D.W."/>
            <person name="Divon H."/>
            <person name="Uhlig S."/>
            <person name="Proctor R.H."/>
        </authorList>
    </citation>
    <scope>NUCLEOTIDE SEQUENCE [LARGE SCALE GENOMIC DNA]</scope>
    <source>
        <strain evidence="11 12">NRRL 66235</strain>
    </source>
</reference>
<accession>A0A8H6D4F3</accession>
<gene>
    <name evidence="11" type="ORF">FMUND_12765</name>
</gene>
<evidence type="ECO:0000256" key="5">
    <source>
        <dbReference type="ARBA" id="ARBA00012272"/>
    </source>
</evidence>
<evidence type="ECO:0000256" key="10">
    <source>
        <dbReference type="ARBA" id="ARBA00025679"/>
    </source>
</evidence>
<comment type="cofactor">
    <cofactor evidence="2">
        <name>Ca(2+)</name>
        <dbReference type="ChEBI" id="CHEBI:29108"/>
    </cofactor>
</comment>
<dbReference type="GO" id="GO:0030570">
    <property type="term" value="F:pectate lyase activity"/>
    <property type="evidence" value="ECO:0007669"/>
    <property type="project" value="UniProtKB-EC"/>
</dbReference>
<keyword evidence="9 11" id="KW-0456">Lyase</keyword>
<sequence length="471" mass="52684">MLILEDDATLRNIIIRPGQATGVHGKGTCTLESVCLTTVALSRYPTFMSYVEDYGKLVRSCGNCKDNGCVLYGINTNYGDTFTISNACQDPGKNCNLFEVYTHEFFHVLTLSFSYVHALKSITDDTEFSPGILHHGRILRVETAKGLCLDVGQSFLKLQPSKDLDYTPNDFTGLTAFPSSHPVLNNYMKDVKIKEAQEAIDPVMESALKDAFKSVTKLKSRKQVRQKQMQSHLRGAMLQRGHKFTCPYGETMVQVRKQNCRDSNEGTILDINDLEIPPYSLNIANTGQGITNILTATQLPIKATESSSCLPFSINTEVLSDDLKLISYHPLLQLEHAGTDMCRRCVAHGLVHEYRLDQMSDNEMFSIPPMPFKAHDIGQIDGFICEHFRFLMPYPIIPLPASIGHLHELKDRLTISQAQKAYDMDMIVDDVLFRSSISPNFRLAHPVLALKDRNISGSGDVNLEAQNRLTS</sequence>